<feature type="region of interest" description="Disordered" evidence="1">
    <location>
        <begin position="183"/>
        <end position="219"/>
    </location>
</feature>
<gene>
    <name evidence="2" type="ORF">IV203_016947</name>
</gene>
<accession>A0A9K3KQW1</accession>
<keyword evidence="3" id="KW-1185">Reference proteome</keyword>
<reference evidence="2" key="2">
    <citation type="submission" date="2021-04" db="EMBL/GenBank/DDBJ databases">
        <authorList>
            <person name="Podell S."/>
        </authorList>
    </citation>
    <scope>NUCLEOTIDE SEQUENCE</scope>
    <source>
        <strain evidence="2">Hildebrandi</strain>
    </source>
</reference>
<sequence length="480" mass="52631">MNKQNINSLQNSGNAAERRSGDTTLSGCTFASLDKVATKGGESEVVNELPDGKIQVLHKGDPKSAGLVNSNTLQMGGGSNVVSSNGVIENESSTPKPSSVSSIFGLEDRQKVKRNKKKATQRMRPKSHSPMRTAAATWSGQPQMDLRHILKKYEKKADTTVITESSDVEVGFFGSLSSIPFLHPQKEEKKTRKGKRNKKKQGTESVDKNSEIKTSTTVENSRNGIVTENVKLWKSMCVQDANFMEEVSHRPNDVLPLRKTQSLRMGATATQHPGELVEHAGETMICPTFMPEGSKRCPSFSDVANPFSDPVEEELNEGRNSTINCPVGQRSRTQAKQNVSDIPVLQLATAGLDTASVVTQPTTNVLNQEAAVATSTTEILSETILSIAFQDGCVISGTFHPKEQVRHVIDGLRKDILRNDKSLPDFDLYGIESHNKKKVRLCPESKLLDLGLVPSGEVFVKWRMPLAEDFAPGWYLRSNT</sequence>
<dbReference type="Proteomes" id="UP000693970">
    <property type="component" value="Unassembled WGS sequence"/>
</dbReference>
<evidence type="ECO:0000313" key="2">
    <source>
        <dbReference type="EMBL" id="KAG7348242.1"/>
    </source>
</evidence>
<dbReference type="AlphaFoldDB" id="A0A9K3KQW1"/>
<feature type="compositionally biased region" description="Basic and acidic residues" evidence="1">
    <location>
        <begin position="201"/>
        <end position="211"/>
    </location>
</feature>
<feature type="region of interest" description="Disordered" evidence="1">
    <location>
        <begin position="111"/>
        <end position="139"/>
    </location>
</feature>
<evidence type="ECO:0000256" key="1">
    <source>
        <dbReference type="SAM" id="MobiDB-lite"/>
    </source>
</evidence>
<proteinExistence type="predicted"/>
<name>A0A9K3KQW1_9STRA</name>
<feature type="compositionally biased region" description="Basic residues" evidence="1">
    <location>
        <begin position="111"/>
        <end position="129"/>
    </location>
</feature>
<feature type="region of interest" description="Disordered" evidence="1">
    <location>
        <begin position="1"/>
        <end position="26"/>
    </location>
</feature>
<protein>
    <submittedName>
        <fullName evidence="2">Uncharacterized protein</fullName>
    </submittedName>
</protein>
<feature type="compositionally biased region" description="Basic residues" evidence="1">
    <location>
        <begin position="191"/>
        <end position="200"/>
    </location>
</feature>
<organism evidence="2 3">
    <name type="scientific">Nitzschia inconspicua</name>
    <dbReference type="NCBI Taxonomy" id="303405"/>
    <lineage>
        <taxon>Eukaryota</taxon>
        <taxon>Sar</taxon>
        <taxon>Stramenopiles</taxon>
        <taxon>Ochrophyta</taxon>
        <taxon>Bacillariophyta</taxon>
        <taxon>Bacillariophyceae</taxon>
        <taxon>Bacillariophycidae</taxon>
        <taxon>Bacillariales</taxon>
        <taxon>Bacillariaceae</taxon>
        <taxon>Nitzschia</taxon>
    </lineage>
</organism>
<evidence type="ECO:0000313" key="3">
    <source>
        <dbReference type="Proteomes" id="UP000693970"/>
    </source>
</evidence>
<dbReference type="EMBL" id="JAGRRH010000020">
    <property type="protein sequence ID" value="KAG7348242.1"/>
    <property type="molecule type" value="Genomic_DNA"/>
</dbReference>
<reference evidence="2" key="1">
    <citation type="journal article" date="2021" name="Sci. Rep.">
        <title>Diploid genomic architecture of Nitzschia inconspicua, an elite biomass production diatom.</title>
        <authorList>
            <person name="Oliver A."/>
            <person name="Podell S."/>
            <person name="Pinowska A."/>
            <person name="Traller J.C."/>
            <person name="Smith S.R."/>
            <person name="McClure R."/>
            <person name="Beliaev A."/>
            <person name="Bohutskyi P."/>
            <person name="Hill E.A."/>
            <person name="Rabines A."/>
            <person name="Zheng H."/>
            <person name="Allen L.Z."/>
            <person name="Kuo A."/>
            <person name="Grigoriev I.V."/>
            <person name="Allen A.E."/>
            <person name="Hazlebeck D."/>
            <person name="Allen E.E."/>
        </authorList>
    </citation>
    <scope>NUCLEOTIDE SEQUENCE</scope>
    <source>
        <strain evidence="2">Hildebrandi</strain>
    </source>
</reference>
<feature type="compositionally biased region" description="Polar residues" evidence="1">
    <location>
        <begin position="1"/>
        <end position="14"/>
    </location>
</feature>
<comment type="caution">
    <text evidence="2">The sequence shown here is derived from an EMBL/GenBank/DDBJ whole genome shotgun (WGS) entry which is preliminary data.</text>
</comment>